<feature type="chain" id="PRO_5011492774" evidence="10">
    <location>
        <begin position="18"/>
        <end position="1032"/>
    </location>
</feature>
<evidence type="ECO:0000256" key="1">
    <source>
        <dbReference type="ARBA" id="ARBA00004571"/>
    </source>
</evidence>
<organism evidence="13 14">
    <name type="scientific">Salegentibacter agarivorans</name>
    <dbReference type="NCBI Taxonomy" id="345907"/>
    <lineage>
        <taxon>Bacteria</taxon>
        <taxon>Pseudomonadati</taxon>
        <taxon>Bacteroidota</taxon>
        <taxon>Flavobacteriia</taxon>
        <taxon>Flavobacteriales</taxon>
        <taxon>Flavobacteriaceae</taxon>
        <taxon>Salegentibacter</taxon>
    </lineage>
</organism>
<dbReference type="Gene3D" id="2.40.170.20">
    <property type="entry name" value="TonB-dependent receptor, beta-barrel domain"/>
    <property type="match status" value="1"/>
</dbReference>
<dbReference type="Gene3D" id="2.60.40.1120">
    <property type="entry name" value="Carboxypeptidase-like, regulatory domain"/>
    <property type="match status" value="1"/>
</dbReference>
<dbReference type="InterPro" id="IPR012910">
    <property type="entry name" value="Plug_dom"/>
</dbReference>
<dbReference type="Gene3D" id="2.170.130.10">
    <property type="entry name" value="TonB-dependent receptor, plug domain"/>
    <property type="match status" value="1"/>
</dbReference>
<dbReference type="AlphaFoldDB" id="A0A1I2P4B6"/>
<dbReference type="Pfam" id="PF00593">
    <property type="entry name" value="TonB_dep_Rec_b-barrel"/>
    <property type="match status" value="1"/>
</dbReference>
<dbReference type="InterPro" id="IPR008969">
    <property type="entry name" value="CarboxyPept-like_regulatory"/>
</dbReference>
<keyword evidence="14" id="KW-1185">Reference proteome</keyword>
<dbReference type="InterPro" id="IPR036942">
    <property type="entry name" value="Beta-barrel_TonB_sf"/>
</dbReference>
<protein>
    <submittedName>
        <fullName evidence="13">TonB-linked outer membrane protein, SusC/RagA family</fullName>
    </submittedName>
</protein>
<dbReference type="NCBIfam" id="TIGR04056">
    <property type="entry name" value="OMP_RagA_SusC"/>
    <property type="match status" value="1"/>
</dbReference>
<accession>A0A1I2P4B6</accession>
<dbReference type="SUPFAM" id="SSF49464">
    <property type="entry name" value="Carboxypeptidase regulatory domain-like"/>
    <property type="match status" value="1"/>
</dbReference>
<evidence type="ECO:0000256" key="6">
    <source>
        <dbReference type="ARBA" id="ARBA00023136"/>
    </source>
</evidence>
<keyword evidence="4 8" id="KW-0812">Transmembrane</keyword>
<proteinExistence type="inferred from homology"/>
<comment type="subcellular location">
    <subcellularLocation>
        <location evidence="1 8">Cell outer membrane</location>
        <topology evidence="1 8">Multi-pass membrane protein</topology>
    </subcellularLocation>
</comment>
<evidence type="ECO:0000256" key="7">
    <source>
        <dbReference type="ARBA" id="ARBA00023237"/>
    </source>
</evidence>
<evidence type="ECO:0000256" key="5">
    <source>
        <dbReference type="ARBA" id="ARBA00023077"/>
    </source>
</evidence>
<dbReference type="InterPro" id="IPR023997">
    <property type="entry name" value="TonB-dep_OMP_SusC/RagA_CS"/>
</dbReference>
<comment type="similarity">
    <text evidence="8 9">Belongs to the TonB-dependent receptor family.</text>
</comment>
<name>A0A1I2P4B6_9FLAO</name>
<dbReference type="EMBL" id="FOOH01000027">
    <property type="protein sequence ID" value="SFG10995.1"/>
    <property type="molecule type" value="Genomic_DNA"/>
</dbReference>
<dbReference type="NCBIfam" id="TIGR04057">
    <property type="entry name" value="SusC_RagA_signa"/>
    <property type="match status" value="1"/>
</dbReference>
<dbReference type="Pfam" id="PF07715">
    <property type="entry name" value="Plug"/>
    <property type="match status" value="1"/>
</dbReference>
<reference evidence="14" key="1">
    <citation type="submission" date="2016-10" db="EMBL/GenBank/DDBJ databases">
        <authorList>
            <person name="Varghese N."/>
            <person name="Submissions S."/>
        </authorList>
    </citation>
    <scope>NUCLEOTIDE SEQUENCE [LARGE SCALE GENOMIC DNA]</scope>
    <source>
        <strain evidence="14">DSM 23515</strain>
    </source>
</reference>
<evidence type="ECO:0000259" key="11">
    <source>
        <dbReference type="Pfam" id="PF00593"/>
    </source>
</evidence>
<evidence type="ECO:0000313" key="14">
    <source>
        <dbReference type="Proteomes" id="UP000199116"/>
    </source>
</evidence>
<feature type="domain" description="TonB-dependent receptor plug" evidence="12">
    <location>
        <begin position="113"/>
        <end position="218"/>
    </location>
</feature>
<sequence>MNSKLLILFLLPLSMWAQGIDVSGNVISDDDQMPLPGVSIQVEGTNEGVITDFDGNYIIENIDPQATLVYSYLGFQTKRVAVNNQINIDVSLIVDDQQLDDVVVTGYTSQRRTDITGAVSVVDMDELNKQPEPNPIRGLQGRLPGVQITSDGSPSGANTQVVIRGVGTLNNTDPLYVIDGVPTKAGMHELNPNDIESIQVLKDASSASIYGSRASNGVIIVTTKKGKEGRMQVNLNTYVSASNYANRQDVLNAEQYGRVLWQAQVNDGIDPNSNNLRYQFDWNNNENGGAVLNNIIVPEYLDEEQTLLSADTDWFDEISQTGFAQSYDLSVSNGTEKGNYLFSLGYYDNQGIVKTTEFNRISARMNSSYKLFNDRLEIGENFTFNKTNEIENPGVLDLALKASPIIPVRTADGKGWGGPVGGMNDRQNPVRLLEYNKDNGYEYHRIFGNAYADLEIIENLHVRTNLGIDYSNFYRRSLQRSYKSGYLQNDETAVNIEDWKSLKWTWTNTATYELDMEKHNLNLLAGTEMFRDDYKNINLRREGFILETPEYMYPDAGSGEAYNGGSATSYSLLSFFGKIDYTFDRKYLLSGTIRRDGSSRFGENNRFGTFPAFSAGWRISEEDFIPDNYSFLSDLKLRLGWGQTGNQEIDNNAIYSLYVSDYAGGDPTWGTSYGTAYDLSGAGSGLLRSGFRGIQLGNDNLKWETTTQTNVGLDFGFFGYKLFGNIDYYFKETEDILVLPPYLGTIGEGGNRWVNGASMENEGWEFALTYRDKTEGDFSYEISANIATNRNEITYLPEEVQNNYGGDGGEDNILGRPINSMYGYVTDGLFTSEEEVMNSAEQAGKGLGRIRYRDLDGDGVITDDDRTWIGIPHPDFSYGFNITLGYKNFDFTSFWQGVGNVDVINNRKFQTDFWSVDDVGSNKGTRLLNAWSPENVNSSVPALTTIDDNAESRFSTYYVENGRYLKLRNLQVGYSLSEELLERMNFTNARLYVSGQNLLMITSSDFTGVDPENAGWGYPQPLTLTLGLNLSL</sequence>
<evidence type="ECO:0000256" key="10">
    <source>
        <dbReference type="SAM" id="SignalP"/>
    </source>
</evidence>
<gene>
    <name evidence="13" type="ORF">SAMN04488033_12736</name>
</gene>
<evidence type="ECO:0000256" key="2">
    <source>
        <dbReference type="ARBA" id="ARBA00022448"/>
    </source>
</evidence>
<dbReference type="PROSITE" id="PS52016">
    <property type="entry name" value="TONB_DEPENDENT_REC_3"/>
    <property type="match status" value="1"/>
</dbReference>
<dbReference type="RefSeq" id="WP_093306070.1">
    <property type="nucleotide sequence ID" value="NZ_FOOH01000027.1"/>
</dbReference>
<evidence type="ECO:0000256" key="9">
    <source>
        <dbReference type="RuleBase" id="RU003357"/>
    </source>
</evidence>
<keyword evidence="2 8" id="KW-0813">Transport</keyword>
<dbReference type="InterPro" id="IPR023996">
    <property type="entry name" value="TonB-dep_OMP_SusC/RagA"/>
</dbReference>
<dbReference type="Proteomes" id="UP000199116">
    <property type="component" value="Unassembled WGS sequence"/>
</dbReference>
<keyword evidence="5 9" id="KW-0798">TonB box</keyword>
<keyword evidence="10" id="KW-0732">Signal</keyword>
<evidence type="ECO:0000256" key="8">
    <source>
        <dbReference type="PROSITE-ProRule" id="PRU01360"/>
    </source>
</evidence>
<dbReference type="Pfam" id="PF13715">
    <property type="entry name" value="CarbopepD_reg_2"/>
    <property type="match status" value="1"/>
</dbReference>
<evidence type="ECO:0000313" key="13">
    <source>
        <dbReference type="EMBL" id="SFG10995.1"/>
    </source>
</evidence>
<dbReference type="InterPro" id="IPR000531">
    <property type="entry name" value="Beta-barrel_TonB"/>
</dbReference>
<dbReference type="InterPro" id="IPR037066">
    <property type="entry name" value="Plug_dom_sf"/>
</dbReference>
<feature type="signal peptide" evidence="10">
    <location>
        <begin position="1"/>
        <end position="17"/>
    </location>
</feature>
<dbReference type="GO" id="GO:0009279">
    <property type="term" value="C:cell outer membrane"/>
    <property type="evidence" value="ECO:0007669"/>
    <property type="project" value="UniProtKB-SubCell"/>
</dbReference>
<keyword evidence="6 8" id="KW-0472">Membrane</keyword>
<evidence type="ECO:0000259" key="12">
    <source>
        <dbReference type="Pfam" id="PF07715"/>
    </source>
</evidence>
<feature type="domain" description="TonB-dependent receptor-like beta-barrel" evidence="11">
    <location>
        <begin position="434"/>
        <end position="998"/>
    </location>
</feature>
<dbReference type="SUPFAM" id="SSF56935">
    <property type="entry name" value="Porins"/>
    <property type="match status" value="1"/>
</dbReference>
<dbReference type="InterPro" id="IPR039426">
    <property type="entry name" value="TonB-dep_rcpt-like"/>
</dbReference>
<evidence type="ECO:0000256" key="4">
    <source>
        <dbReference type="ARBA" id="ARBA00022692"/>
    </source>
</evidence>
<evidence type="ECO:0000256" key="3">
    <source>
        <dbReference type="ARBA" id="ARBA00022452"/>
    </source>
</evidence>
<keyword evidence="3 8" id="KW-1134">Transmembrane beta strand</keyword>
<keyword evidence="7 8" id="KW-0998">Cell outer membrane</keyword>